<gene>
    <name evidence="1" type="ORF">HQ497_15020</name>
</gene>
<organism evidence="1 2">
    <name type="scientific">SAR86 cluster bacterium</name>
    <dbReference type="NCBI Taxonomy" id="2030880"/>
    <lineage>
        <taxon>Bacteria</taxon>
        <taxon>Pseudomonadati</taxon>
        <taxon>Pseudomonadota</taxon>
        <taxon>Gammaproteobacteria</taxon>
        <taxon>SAR86 cluster</taxon>
    </lineage>
</organism>
<protein>
    <submittedName>
        <fullName evidence="1">Uncharacterized protein</fullName>
    </submittedName>
</protein>
<proteinExistence type="predicted"/>
<dbReference type="Proteomes" id="UP000754644">
    <property type="component" value="Unassembled WGS sequence"/>
</dbReference>
<evidence type="ECO:0000313" key="2">
    <source>
        <dbReference type="Proteomes" id="UP000754644"/>
    </source>
</evidence>
<accession>A0A972VZU2</accession>
<dbReference type="Gene3D" id="3.30.70.100">
    <property type="match status" value="1"/>
</dbReference>
<comment type="caution">
    <text evidence="1">The sequence shown here is derived from an EMBL/GenBank/DDBJ whole genome shotgun (WGS) entry which is preliminary data.</text>
</comment>
<reference evidence="1" key="1">
    <citation type="submission" date="2020-05" db="EMBL/GenBank/DDBJ databases">
        <title>Sulfur intermediates as new biogeochemical hubs in an aquatic model microbial ecosystem.</title>
        <authorList>
            <person name="Vigneron A."/>
        </authorList>
    </citation>
    <scope>NUCLEOTIDE SEQUENCE</scope>
    <source>
        <strain evidence="1">Bin.250</strain>
    </source>
</reference>
<name>A0A972VZU2_9GAMM</name>
<dbReference type="EMBL" id="JABMOJ010000558">
    <property type="protein sequence ID" value="NQV66668.1"/>
    <property type="molecule type" value="Genomic_DNA"/>
</dbReference>
<dbReference type="AlphaFoldDB" id="A0A972VZU2"/>
<sequence length="215" mass="24268">MTQRKILWFVPLTLYAVLTFWYTNTAGPLSAAEIQFYSQKLQAAGYTTNRIERLKDFMATDTGRQFLMVNNLDMAVDPADVEGALSGENAAQLMDRYMEHMYPALLRRACHPVYVGEAIFRAMDVVGIDGAEIWDRAVLLRYRSRRDLMDIVSNPAFTGKHEFKSAALDKTIAYPLENTLYLSDPRLLLALLLLALTALADSLIYSRGSRSSPCR</sequence>
<evidence type="ECO:0000313" key="1">
    <source>
        <dbReference type="EMBL" id="NQV66668.1"/>
    </source>
</evidence>